<evidence type="ECO:0000313" key="1">
    <source>
        <dbReference type="EMBL" id="MCQ8897812.1"/>
    </source>
</evidence>
<dbReference type="EMBL" id="JANIGO010000017">
    <property type="protein sequence ID" value="MCQ8897812.1"/>
    <property type="molecule type" value="Genomic_DNA"/>
</dbReference>
<feature type="non-terminal residue" evidence="1">
    <location>
        <position position="207"/>
    </location>
</feature>
<organism evidence="1 2">
    <name type="scientific">Limnobacter humi</name>
    <dbReference type="NCBI Taxonomy" id="1778671"/>
    <lineage>
        <taxon>Bacteria</taxon>
        <taxon>Pseudomonadati</taxon>
        <taxon>Pseudomonadota</taxon>
        <taxon>Betaproteobacteria</taxon>
        <taxon>Burkholderiales</taxon>
        <taxon>Burkholderiaceae</taxon>
        <taxon>Limnobacter</taxon>
    </lineage>
</organism>
<accession>A0ABT1WJX5</accession>
<dbReference type="RefSeq" id="WP_256765624.1">
    <property type="nucleotide sequence ID" value="NZ_JANIGO010000017.1"/>
</dbReference>
<comment type="caution">
    <text evidence="1">The sequence shown here is derived from an EMBL/GenBank/DDBJ whole genome shotgun (WGS) entry which is preliminary data.</text>
</comment>
<evidence type="ECO:0000313" key="2">
    <source>
        <dbReference type="Proteomes" id="UP001204142"/>
    </source>
</evidence>
<gene>
    <name evidence="1" type="ORF">NQT62_15355</name>
</gene>
<reference evidence="1 2" key="1">
    <citation type="submission" date="2022-07" db="EMBL/GenBank/DDBJ databases">
        <authorList>
            <person name="Xamxidin M."/>
            <person name="Wu M."/>
        </authorList>
    </citation>
    <scope>NUCLEOTIDE SEQUENCE [LARGE SCALE GENOMIC DNA]</scope>
    <source>
        <strain evidence="1 2">NBRC 111650</strain>
    </source>
</reference>
<sequence length="207" mass="23499">MMTPVSRGMKVDQRAAFKTTRLSDEVSYEEEDVIKYADIAGQQDGQFHLIVGTQTREGRIRRGESRTIRYTAFYTGGVPEVTEGRLNHFVPVKSRDPESIEAIRKRDRQEKMLEELSAEGIKEWSFTQADPTRRYLDHKDRDGIAVLLRDILTTLSSVIRDERFRRSKPKADTPIEVVAETLKNMLESGIVSQGQLDAAIVESLAAL</sequence>
<name>A0ABT1WJX5_9BURK</name>
<proteinExistence type="predicted"/>
<evidence type="ECO:0008006" key="3">
    <source>
        <dbReference type="Google" id="ProtNLM"/>
    </source>
</evidence>
<protein>
    <recommendedName>
        <fullName evidence="3">CarD-like/TRCF RNAP-interacting domain-containing protein</fullName>
    </recommendedName>
</protein>
<dbReference type="Proteomes" id="UP001204142">
    <property type="component" value="Unassembled WGS sequence"/>
</dbReference>
<keyword evidence="2" id="KW-1185">Reference proteome</keyword>